<gene>
    <name evidence="1" type="ORF">MA16_Dca018992</name>
</gene>
<accession>A0A2I0VLY5</accession>
<organism evidence="1 2">
    <name type="scientific">Dendrobium catenatum</name>
    <dbReference type="NCBI Taxonomy" id="906689"/>
    <lineage>
        <taxon>Eukaryota</taxon>
        <taxon>Viridiplantae</taxon>
        <taxon>Streptophyta</taxon>
        <taxon>Embryophyta</taxon>
        <taxon>Tracheophyta</taxon>
        <taxon>Spermatophyta</taxon>
        <taxon>Magnoliopsida</taxon>
        <taxon>Liliopsida</taxon>
        <taxon>Asparagales</taxon>
        <taxon>Orchidaceae</taxon>
        <taxon>Epidendroideae</taxon>
        <taxon>Malaxideae</taxon>
        <taxon>Dendrobiinae</taxon>
        <taxon>Dendrobium</taxon>
    </lineage>
</organism>
<protein>
    <submittedName>
        <fullName evidence="1">Uncharacterized protein</fullName>
    </submittedName>
</protein>
<evidence type="ECO:0000313" key="2">
    <source>
        <dbReference type="Proteomes" id="UP000233837"/>
    </source>
</evidence>
<proteinExistence type="predicted"/>
<dbReference type="AlphaFoldDB" id="A0A2I0VLY5"/>
<dbReference type="STRING" id="906689.A0A2I0VLY5"/>
<reference evidence="1 2" key="2">
    <citation type="journal article" date="2017" name="Nature">
        <title>The Apostasia genome and the evolution of orchids.</title>
        <authorList>
            <person name="Zhang G.Q."/>
            <person name="Liu K.W."/>
            <person name="Li Z."/>
            <person name="Lohaus R."/>
            <person name="Hsiao Y.Y."/>
            <person name="Niu S.C."/>
            <person name="Wang J.Y."/>
            <person name="Lin Y.C."/>
            <person name="Xu Q."/>
            <person name="Chen L.J."/>
            <person name="Yoshida K."/>
            <person name="Fujiwara S."/>
            <person name="Wang Z.W."/>
            <person name="Zhang Y.Q."/>
            <person name="Mitsuda N."/>
            <person name="Wang M."/>
            <person name="Liu G.H."/>
            <person name="Pecoraro L."/>
            <person name="Huang H.X."/>
            <person name="Xiao X.J."/>
            <person name="Lin M."/>
            <person name="Wu X.Y."/>
            <person name="Wu W.L."/>
            <person name="Chen Y.Y."/>
            <person name="Chang S.B."/>
            <person name="Sakamoto S."/>
            <person name="Ohme-Takagi M."/>
            <person name="Yagi M."/>
            <person name="Zeng S.J."/>
            <person name="Shen C.Y."/>
            <person name="Yeh C.M."/>
            <person name="Luo Y.B."/>
            <person name="Tsai W.C."/>
            <person name="Van de Peer Y."/>
            <person name="Liu Z.J."/>
        </authorList>
    </citation>
    <scope>NUCLEOTIDE SEQUENCE [LARGE SCALE GENOMIC DNA]</scope>
    <source>
        <tissue evidence="1">The whole plant</tissue>
    </source>
</reference>
<name>A0A2I0VLY5_9ASPA</name>
<dbReference type="EMBL" id="KZ503419">
    <property type="protein sequence ID" value="PKU64430.1"/>
    <property type="molecule type" value="Genomic_DNA"/>
</dbReference>
<dbReference type="Proteomes" id="UP000233837">
    <property type="component" value="Unassembled WGS sequence"/>
</dbReference>
<keyword evidence="2" id="KW-1185">Reference proteome</keyword>
<sequence>MAGMRVLRRAAEHSVQLSSYFSLYRSLGVLNAAEIPPVESIPEEDICDLEALWDCDPSWRRTARLPAARVPTLA</sequence>
<reference evidence="1 2" key="1">
    <citation type="journal article" date="2016" name="Sci. Rep.">
        <title>The Dendrobium catenatum Lindl. genome sequence provides insights into polysaccharide synthase, floral development and adaptive evolution.</title>
        <authorList>
            <person name="Zhang G.Q."/>
            <person name="Xu Q."/>
            <person name="Bian C."/>
            <person name="Tsai W.C."/>
            <person name="Yeh C.M."/>
            <person name="Liu K.W."/>
            <person name="Yoshida K."/>
            <person name="Zhang L.S."/>
            <person name="Chang S.B."/>
            <person name="Chen F."/>
            <person name="Shi Y."/>
            <person name="Su Y.Y."/>
            <person name="Zhang Y.Q."/>
            <person name="Chen L.J."/>
            <person name="Yin Y."/>
            <person name="Lin M."/>
            <person name="Huang H."/>
            <person name="Deng H."/>
            <person name="Wang Z.W."/>
            <person name="Zhu S.L."/>
            <person name="Zhao X."/>
            <person name="Deng C."/>
            <person name="Niu S.C."/>
            <person name="Huang J."/>
            <person name="Wang M."/>
            <person name="Liu G.H."/>
            <person name="Yang H.J."/>
            <person name="Xiao X.J."/>
            <person name="Hsiao Y.Y."/>
            <person name="Wu W.L."/>
            <person name="Chen Y.Y."/>
            <person name="Mitsuda N."/>
            <person name="Ohme-Takagi M."/>
            <person name="Luo Y.B."/>
            <person name="Van de Peer Y."/>
            <person name="Liu Z.J."/>
        </authorList>
    </citation>
    <scope>NUCLEOTIDE SEQUENCE [LARGE SCALE GENOMIC DNA]</scope>
    <source>
        <tissue evidence="1">The whole plant</tissue>
    </source>
</reference>
<evidence type="ECO:0000313" key="1">
    <source>
        <dbReference type="EMBL" id="PKU64430.1"/>
    </source>
</evidence>